<evidence type="ECO:0000313" key="6">
    <source>
        <dbReference type="Proteomes" id="UP000023806"/>
    </source>
</evidence>
<dbReference type="GO" id="GO:0003886">
    <property type="term" value="F:DNA (cytosine-5-)-methyltransferase activity"/>
    <property type="evidence" value="ECO:0007669"/>
    <property type="project" value="UniProtKB-EC"/>
</dbReference>
<dbReference type="Gene3D" id="3.40.50.150">
    <property type="entry name" value="Vaccinia Virus protein VP39"/>
    <property type="match status" value="1"/>
</dbReference>
<dbReference type="EMBL" id="JIDS01000002">
    <property type="protein sequence ID" value="EZK39237.1"/>
    <property type="molecule type" value="Genomic_DNA"/>
</dbReference>
<proteinExistence type="predicted"/>
<name>A0AAD3G5Z5_FRATT</name>
<evidence type="ECO:0000256" key="1">
    <source>
        <dbReference type="ARBA" id="ARBA00022603"/>
    </source>
</evidence>
<evidence type="ECO:0000256" key="3">
    <source>
        <dbReference type="ARBA" id="ARBA00022747"/>
    </source>
</evidence>
<organism evidence="5 6">
    <name type="scientific">Francisella tularensis subsp. tularensis str. SCHU S4 substr. FSC237</name>
    <dbReference type="NCBI Taxonomy" id="1341660"/>
    <lineage>
        <taxon>Bacteria</taxon>
        <taxon>Pseudomonadati</taxon>
        <taxon>Pseudomonadota</taxon>
        <taxon>Gammaproteobacteria</taxon>
        <taxon>Thiotrichales</taxon>
        <taxon>Francisellaceae</taxon>
        <taxon>Francisella</taxon>
    </lineage>
</organism>
<comment type="caution">
    <text evidence="5">The sequence shown here is derived from an EMBL/GenBank/DDBJ whole genome shotgun (WGS) entry which is preliminary data.</text>
</comment>
<sequence>MLGSGLDDESSIFFSGAGGLDLGFERAGFDIIWANEFDKEIWETYEKNHPNTILDRRSIVNIHESEFLIVMV</sequence>
<accession>A0AAD3G5Z5</accession>
<keyword evidence="3" id="KW-0680">Restriction system</keyword>
<evidence type="ECO:0000256" key="4">
    <source>
        <dbReference type="ARBA" id="ARBA00047422"/>
    </source>
</evidence>
<evidence type="ECO:0000256" key="2">
    <source>
        <dbReference type="ARBA" id="ARBA00022679"/>
    </source>
</evidence>
<dbReference type="GO" id="GO:0032259">
    <property type="term" value="P:methylation"/>
    <property type="evidence" value="ECO:0007669"/>
    <property type="project" value="UniProtKB-KW"/>
</dbReference>
<reference evidence="5 6" key="1">
    <citation type="submission" date="2014-03" db="EMBL/GenBank/DDBJ databases">
        <title>The Genome Sequence of Francisella tularensis subsp. tularensis str. SCHU S4 substr. FSC043.</title>
        <authorList>
            <consortium name="The Broad Institute Genomics Platform"/>
            <consortium name="The Broad Institute Genome Sequencing Center for Infectious Disease"/>
            <person name="Chapman S.B."/>
            <person name="Guina T."/>
            <person name="Gelhaus C."/>
            <person name="Comer J."/>
            <person name="Sellati T."/>
            <person name="Sjostedt A."/>
            <person name="Young S.K."/>
            <person name="Zeng Q."/>
            <person name="Gargeya S."/>
            <person name="Abouelleil A."/>
            <person name="Alvarado L."/>
            <person name="Chapman S.B."/>
            <person name="Gainer-Dewar J."/>
            <person name="Goldberg J."/>
            <person name="Griggs A."/>
            <person name="Gujja S."/>
            <person name="Hansen M."/>
            <person name="Howarth C."/>
            <person name="Imamovic A."/>
            <person name="Larimer J."/>
            <person name="Murphy C."/>
            <person name="Naylor J."/>
            <person name="Pearson M."/>
            <person name="Poon T.W."/>
            <person name="Priest M."/>
            <person name="Roberts A."/>
            <person name="Saif S."/>
            <person name="Shea T."/>
            <person name="Sykes S."/>
            <person name="Wortman J."/>
            <person name="Nusbaum C."/>
            <person name="Birren B."/>
        </authorList>
    </citation>
    <scope>NUCLEOTIDE SEQUENCE [LARGE SCALE GENOMIC DNA]</scope>
    <source>
        <strain evidence="5 6">Schu S4</strain>
    </source>
</reference>
<gene>
    <name evidence="5" type="ORF">P250_04032</name>
</gene>
<comment type="catalytic activity">
    <reaction evidence="4">
        <text>a 2'-deoxycytidine in DNA + S-adenosyl-L-methionine = a 5-methyl-2'-deoxycytidine in DNA + S-adenosyl-L-homocysteine + H(+)</text>
        <dbReference type="Rhea" id="RHEA:13681"/>
        <dbReference type="Rhea" id="RHEA-COMP:11369"/>
        <dbReference type="Rhea" id="RHEA-COMP:11370"/>
        <dbReference type="ChEBI" id="CHEBI:15378"/>
        <dbReference type="ChEBI" id="CHEBI:57856"/>
        <dbReference type="ChEBI" id="CHEBI:59789"/>
        <dbReference type="ChEBI" id="CHEBI:85452"/>
        <dbReference type="ChEBI" id="CHEBI:85454"/>
        <dbReference type="EC" id="2.1.1.37"/>
    </reaction>
</comment>
<keyword evidence="2" id="KW-0808">Transferase</keyword>
<dbReference type="AlphaFoldDB" id="A0AAD3G5Z5"/>
<dbReference type="InterPro" id="IPR029063">
    <property type="entry name" value="SAM-dependent_MTases_sf"/>
</dbReference>
<dbReference type="GeneID" id="39482388"/>
<protein>
    <submittedName>
        <fullName evidence="5">Modification methylase FnuDI</fullName>
    </submittedName>
</protein>
<dbReference type="GO" id="GO:0009307">
    <property type="term" value="P:DNA restriction-modification system"/>
    <property type="evidence" value="ECO:0007669"/>
    <property type="project" value="UniProtKB-KW"/>
</dbReference>
<dbReference type="Proteomes" id="UP000023806">
    <property type="component" value="Unassembled WGS sequence"/>
</dbReference>
<dbReference type="RefSeq" id="WP_003024289.1">
    <property type="nucleotide sequence ID" value="NZ_KK211923.1"/>
</dbReference>
<keyword evidence="1 5" id="KW-0489">Methyltransferase</keyword>
<dbReference type="SUPFAM" id="SSF53335">
    <property type="entry name" value="S-adenosyl-L-methionine-dependent methyltransferases"/>
    <property type="match status" value="1"/>
</dbReference>
<evidence type="ECO:0000313" key="5">
    <source>
        <dbReference type="EMBL" id="EZK39237.1"/>
    </source>
</evidence>
<dbReference type="InterPro" id="IPR001525">
    <property type="entry name" value="C5_MeTfrase"/>
</dbReference>
<dbReference type="Pfam" id="PF00145">
    <property type="entry name" value="DNA_methylase"/>
    <property type="match status" value="1"/>
</dbReference>